<accession>A0A0H5S2N6</accession>
<sequence>MKLIRSVNDTSILITAPKTNKGIRPNNFINGPKTRLQTASATPNPVITNPIWPIPRPQPINKCHKVTNKHFAPGAVNFQLLAYLGMIYYHEINDHN</sequence>
<gene>
    <name evidence="1" type="primary">Bm13245</name>
    <name evidence="1" type="ORF">BM_Bm13245</name>
</gene>
<evidence type="ECO:0000313" key="1">
    <source>
        <dbReference type="EMBL" id="CRZ22906.1"/>
    </source>
</evidence>
<dbReference type="EMBL" id="LN856729">
    <property type="protein sequence ID" value="CRZ22906.1"/>
    <property type="molecule type" value="Genomic_DNA"/>
</dbReference>
<organism evidence="1">
    <name type="scientific">Brugia malayi</name>
    <name type="common">Filarial nematode worm</name>
    <dbReference type="NCBI Taxonomy" id="6279"/>
    <lineage>
        <taxon>Eukaryota</taxon>
        <taxon>Metazoa</taxon>
        <taxon>Ecdysozoa</taxon>
        <taxon>Nematoda</taxon>
        <taxon>Chromadorea</taxon>
        <taxon>Rhabditida</taxon>
        <taxon>Spirurina</taxon>
        <taxon>Spiruromorpha</taxon>
        <taxon>Filarioidea</taxon>
        <taxon>Onchocercidae</taxon>
        <taxon>Brugia</taxon>
    </lineage>
</organism>
<reference evidence="1" key="1">
    <citation type="journal article" date="2007" name="Science">
        <title>Draft genome of the filarial nematode parasite Brugia malayi.</title>
        <authorList>
            <person name="Ghedin E."/>
            <person name="Wang S."/>
            <person name="Spiro D."/>
            <person name="Caler E."/>
            <person name="Zhao Q."/>
            <person name="Crabtree J."/>
            <person name="Allen J.E."/>
            <person name="Delcher A.L."/>
            <person name="Guiliano D.B."/>
            <person name="Miranda-Saavedra D."/>
            <person name="Angiuoli S.V."/>
            <person name="Creasy T."/>
            <person name="Amedeo P."/>
            <person name="Haas B."/>
            <person name="El-Sayed N.M."/>
            <person name="Wortman J.R."/>
            <person name="Feldblyum T."/>
            <person name="Tallon L."/>
            <person name="Schatz M."/>
            <person name="Shumway M."/>
            <person name="Koo H."/>
            <person name="Salzberg S.L."/>
            <person name="Schobel S."/>
            <person name="Pertea M."/>
            <person name="Pop M."/>
            <person name="White O."/>
            <person name="Barton G.J."/>
            <person name="Carlow C.K."/>
            <person name="Crawford M.J."/>
            <person name="Daub J."/>
            <person name="Dimmic M.W."/>
            <person name="Estes C.F."/>
            <person name="Foster J.M."/>
            <person name="Ganatra M."/>
            <person name="Gregory W.F."/>
            <person name="Johnson N.M."/>
            <person name="Jin J."/>
            <person name="Komuniecki R."/>
            <person name="Korf I."/>
            <person name="Kumar S."/>
            <person name="Laney S."/>
            <person name="Li B.W."/>
            <person name="Li W."/>
            <person name="Lindblom T.H."/>
            <person name="Lustigman S."/>
            <person name="Ma D."/>
            <person name="Maina C.V."/>
            <person name="Martin D.M."/>
            <person name="McCarter J.P."/>
            <person name="McReynolds L."/>
            <person name="Mitreva M."/>
            <person name="Nutman T.B."/>
            <person name="Parkinson J."/>
            <person name="Peregrin-Alvarez J.M."/>
            <person name="Poole C."/>
            <person name="Ren Q."/>
            <person name="Saunders L."/>
            <person name="Sluder A.E."/>
            <person name="Smith K."/>
            <person name="Stanke M."/>
            <person name="Unnasch T.R."/>
            <person name="Ware J."/>
            <person name="Wei A.D."/>
            <person name="Weil G."/>
            <person name="Williams D.J."/>
            <person name="Zhang Y."/>
            <person name="Williams S.A."/>
            <person name="Fraser-Liggett C."/>
            <person name="Slatko B."/>
            <person name="Blaxter M.L."/>
            <person name="Scott A.L."/>
        </authorList>
    </citation>
    <scope>NUCLEOTIDE SEQUENCE</scope>
    <source>
        <strain evidence="1">FR3</strain>
    </source>
</reference>
<reference evidence="1" key="2">
    <citation type="submission" date="2012-12" db="EMBL/GenBank/DDBJ databases">
        <authorList>
            <person name="Gao Y.W."/>
            <person name="Fan S.T."/>
            <person name="Sun H.T."/>
            <person name="Wang Z."/>
            <person name="Gao X.L."/>
            <person name="Li Y.G."/>
            <person name="Wang T.C."/>
            <person name="Zhang K."/>
            <person name="Xu W.W."/>
            <person name="Yu Z.J."/>
            <person name="Xia X.Z."/>
        </authorList>
    </citation>
    <scope>NUCLEOTIDE SEQUENCE</scope>
    <source>
        <strain evidence="1">FR3</strain>
    </source>
</reference>
<dbReference type="AlphaFoldDB" id="A0A0H5S2N6"/>
<protein>
    <submittedName>
        <fullName evidence="1">Bm13245</fullName>
    </submittedName>
</protein>
<name>A0A0H5S2N6_BRUMA</name>
<proteinExistence type="predicted"/>